<dbReference type="GO" id="GO:0004386">
    <property type="term" value="F:helicase activity"/>
    <property type="evidence" value="ECO:0007669"/>
    <property type="project" value="InterPro"/>
</dbReference>
<dbReference type="InterPro" id="IPR045055">
    <property type="entry name" value="DNA2/NAM7-like"/>
</dbReference>
<dbReference type="HOGENOM" id="CLU_001195_0_0_1"/>
<dbReference type="Pfam" id="PF16399">
    <property type="entry name" value="Aquarius_N_1st"/>
    <property type="match status" value="1"/>
</dbReference>
<feature type="region of interest" description="Disordered" evidence="1">
    <location>
        <begin position="1410"/>
        <end position="1450"/>
    </location>
</feature>
<evidence type="ECO:0000256" key="1">
    <source>
        <dbReference type="SAM" id="MobiDB-lite"/>
    </source>
</evidence>
<dbReference type="InterPro" id="IPR041677">
    <property type="entry name" value="DNA2/NAM7_AAA_11"/>
</dbReference>
<evidence type="ECO:0000259" key="5">
    <source>
        <dbReference type="Pfam" id="PF21143"/>
    </source>
</evidence>
<dbReference type="InterPro" id="IPR041679">
    <property type="entry name" value="DNA2/NAM7-like_C"/>
</dbReference>
<evidence type="ECO:0000259" key="3">
    <source>
        <dbReference type="Pfam" id="PF13087"/>
    </source>
</evidence>
<dbReference type="Pfam" id="PF13087">
    <property type="entry name" value="AAA_12"/>
    <property type="match status" value="1"/>
</dbReference>
<dbReference type="EMBL" id="FR824077">
    <property type="protein sequence ID" value="CCA17231.1"/>
    <property type="molecule type" value="Genomic_DNA"/>
</dbReference>
<dbReference type="Pfam" id="PF13086">
    <property type="entry name" value="AAA_11"/>
    <property type="match status" value="1"/>
</dbReference>
<evidence type="ECO:0000259" key="4">
    <source>
        <dbReference type="Pfam" id="PF16399"/>
    </source>
</evidence>
<name>F0W7X8_9STRA</name>
<dbReference type="SUPFAM" id="SSF52540">
    <property type="entry name" value="P-loop containing nucleoside triphosphate hydrolases"/>
    <property type="match status" value="1"/>
</dbReference>
<feature type="domain" description="RNA helicase aquarius beta-barrel" evidence="5">
    <location>
        <begin position="535"/>
        <end position="707"/>
    </location>
</feature>
<dbReference type="InterPro" id="IPR027417">
    <property type="entry name" value="P-loop_NTPase"/>
</dbReference>
<dbReference type="CDD" id="cd18808">
    <property type="entry name" value="SF1_C_Upf1"/>
    <property type="match status" value="1"/>
</dbReference>
<feature type="domain" description="RNA helicase aquarius N-terminal" evidence="4">
    <location>
        <begin position="50"/>
        <end position="425"/>
    </location>
</feature>
<evidence type="ECO:0000313" key="6">
    <source>
        <dbReference type="EMBL" id="CCA17231.1"/>
    </source>
</evidence>
<dbReference type="GO" id="GO:0071013">
    <property type="term" value="C:catalytic step 2 spliceosome"/>
    <property type="evidence" value="ECO:0007669"/>
    <property type="project" value="TreeGrafter"/>
</dbReference>
<dbReference type="Pfam" id="PF21143">
    <property type="entry name" value="Aquarius_N_2nd"/>
    <property type="match status" value="1"/>
</dbReference>
<gene>
    <name evidence="6" type="primary">AlNc14C32G2928</name>
    <name evidence="6" type="ORF">ALNC14_033740</name>
</gene>
<dbReference type="InterPro" id="IPR032174">
    <property type="entry name" value="Aquarius_N"/>
</dbReference>
<organism evidence="6">
    <name type="scientific">Albugo laibachii Nc14</name>
    <dbReference type="NCBI Taxonomy" id="890382"/>
    <lineage>
        <taxon>Eukaryota</taxon>
        <taxon>Sar</taxon>
        <taxon>Stramenopiles</taxon>
        <taxon>Oomycota</taxon>
        <taxon>Peronosporomycetes</taxon>
        <taxon>Albuginales</taxon>
        <taxon>Albuginaceae</taxon>
        <taxon>Albugo</taxon>
    </lineage>
</organism>
<dbReference type="GO" id="GO:0003729">
    <property type="term" value="F:mRNA binding"/>
    <property type="evidence" value="ECO:0007669"/>
    <property type="project" value="TreeGrafter"/>
</dbReference>
<dbReference type="InterPro" id="IPR048966">
    <property type="entry name" value="Aquarius_b-barrel"/>
</dbReference>
<dbReference type="Gene3D" id="3.40.50.300">
    <property type="entry name" value="P-loop containing nucleotide triphosphate hydrolases"/>
    <property type="match status" value="2"/>
</dbReference>
<dbReference type="InterPro" id="IPR047187">
    <property type="entry name" value="SF1_C_Upf1"/>
</dbReference>
<feature type="domain" description="DNA2/NAM7 helicase-like C-terminal" evidence="3">
    <location>
        <begin position="1161"/>
        <end position="1357"/>
    </location>
</feature>
<proteinExistence type="predicted"/>
<feature type="compositionally biased region" description="Basic residues" evidence="1">
    <location>
        <begin position="1424"/>
        <end position="1441"/>
    </location>
</feature>
<reference evidence="6" key="2">
    <citation type="submission" date="2011-02" db="EMBL/GenBank/DDBJ databases">
        <authorList>
            <person name="MacLean D."/>
        </authorList>
    </citation>
    <scope>NUCLEOTIDE SEQUENCE</scope>
</reference>
<reference evidence="6" key="1">
    <citation type="journal article" date="2011" name="PLoS Biol.">
        <title>Gene gain and loss during evolution of obligate parasitism in the white rust pathogen of Arabidopsis thaliana.</title>
        <authorList>
            <person name="Kemen E."/>
            <person name="Gardiner A."/>
            <person name="Schultz-Larsen T."/>
            <person name="Kemen A.C."/>
            <person name="Balmuth A.L."/>
            <person name="Robert-Seilaniantz A."/>
            <person name="Bailey K."/>
            <person name="Holub E."/>
            <person name="Studholme D.J."/>
            <person name="Maclean D."/>
            <person name="Jones J.D."/>
        </authorList>
    </citation>
    <scope>NUCLEOTIDE SEQUENCE</scope>
</reference>
<sequence>MSNPIDFQALISELKLHKQSAFLKDVDETYNKQFNDASISELSCIIDAANRCNYLEEYLWSDHAFESVAASKPDAKLKSWVVSVILCFCSRFSQQKSDSTAQNSAFKAFCGAYKKKSKLSLFFSSLVELKCCNTREKWTMIEEVSVLQFLIDCFQYLNVEIVAENALPLVSISLWNDLNDKQRELEFQQSPKLEKHWENYAKQSKVSGTPRKSKQIRAKRPGISHAQLFNCLLDELISRLHESTQEEAQRVFLYLNLFLTLLVDLLGQIPTRRFLQCVLKRKHLLMHLHASELLQSLSKSCNPRDLKDYHQLVGTLQILLYHFPLDSHTGKTLSSRAWRRVQLESIQLLQQCSWQSRYQGTDLEQLACMSTGEIADPAHWKGWLEQICVKDNRTHLHTLGIQVGLFKDEKEAEALKTEQLIECFLDEYCDIDTGLQGLESLTPIAHAKSSYFTELELWSDEYPDESVFGHEQNHLFFVAPIRKLGLQYLNVSDHLSRTLALYRLEAMHQTRGFLEATIPRLDMIRTLQHGEESDSTFSTRFRGFSSNAVPLRSPLRVVKVAKPLLGESFPSSVHARLEVELDHRHSLKHFDKYRDNEVVYLVSIRATNDEVEELARDMQGGKASSNSVKEASSHSDLPFPEQYGILYVRGGSLISIQDERGIELSKENPSGKGRIRQLIVALDGVQYKKDLEQQTMEAYEQTNLLIRSEDGKVFEKTLGILQSRVPVIEDAVEEEEHVLCADQSRTLPAWLCDLFLGYEHPSSADYRAIAKQKGLSVIEFPLYHTLRTGTEVEHAFRTEEKSVVFHDLASKELISSPNDAHPPFTYSENLFSGDIIIHAQKKEPADVPSRLCYSPNQVKAIVNGMGEGLTLISGPPGTGKTAVVSQLISNLYHCTPRNQKILIFTQSKKALFDVHRTLLSVDKGVRPEEVVQLIQSDDPSDMETSVKGRVDWLLEHRLSLLQQVNSLIEWLWASNEESGMKELAASASYSCENAMYFYQFHVQPILKVEEGQDISRLAACFERSYQRSPASPSELEGFVAHWEWIFAEIAALQPFEVLRSTRQREDWYLIHHARVIGVNVAHIASHYLHLRSLGLGISTIVMDEACQINEMDSMLSISSVCSETRSKAKPISLKRLILIGDPLQQLPILHHPLLQTYGNFNQSFFMRMIRLGAVPIPLMEQATSRQRLVELYRWRYAEAEIFDGLALEDHALAQGNKRFQLENPGFMHVAQFIHFSEGSETRVSESYANQAEALFLTTLLKYMWKIGYPGDTITVLTPYSAQCEVITRYVMEAWREHATLDQQSSGTQVLTIDDYQNQQNDFILVSIVRTSDFTLDRCRATCLFSRGRLGLYMIGDVHTMLKSKELEPFILRLLDVPLALGVHTEKLADQQIVEASTLMLLPDEKFDEAGASRPREMELSTPAKGKRSTPRKKTPTKKRKVAGSPSPSSKCVRIEKGLAELESIVSSL</sequence>
<feature type="domain" description="DNA2/NAM7 helicase helicase" evidence="2">
    <location>
        <begin position="857"/>
        <end position="1147"/>
    </location>
</feature>
<dbReference type="PANTHER" id="PTHR10887:SF5">
    <property type="entry name" value="RNA HELICASE AQUARIUS"/>
    <property type="match status" value="1"/>
</dbReference>
<dbReference type="PANTHER" id="PTHR10887">
    <property type="entry name" value="DNA2/NAM7 HELICASE FAMILY"/>
    <property type="match status" value="1"/>
</dbReference>
<evidence type="ECO:0000259" key="2">
    <source>
        <dbReference type="Pfam" id="PF13086"/>
    </source>
</evidence>
<accession>F0W7X8</accession>
<protein>
    <submittedName>
        <fullName evidence="6">Uncharacterized protein AlNc14C32G2928</fullName>
    </submittedName>
</protein>